<dbReference type="SUPFAM" id="SSF111148">
    <property type="entry name" value="YggX-like"/>
    <property type="match status" value="1"/>
</dbReference>
<protein>
    <submittedName>
        <fullName evidence="1">Putative fe-trafficking protein YggX</fullName>
    </submittedName>
</protein>
<gene>
    <name evidence="1" type="ORF">AAA799E16_00953</name>
</gene>
<organism evidence="1 2">
    <name type="scientific">Marine Group I thaumarchaeote SCGC AAA799-E16</name>
    <dbReference type="NCBI Taxonomy" id="1502292"/>
    <lineage>
        <taxon>Archaea</taxon>
        <taxon>Nitrososphaerota</taxon>
        <taxon>Marine Group I</taxon>
    </lineage>
</organism>
<sequence>MLFFMTRTCTKCKNAIPDTEQLGPVAEKYPTCNKCWAEWKEYQIMVMNEMKLDMSMPDHRKLLKKHEKIFVGVMSPEGEVIDYTNEDNRKPDEPSGA</sequence>
<evidence type="ECO:0000313" key="1">
    <source>
        <dbReference type="EMBL" id="KER06294.1"/>
    </source>
</evidence>
<dbReference type="AlphaFoldDB" id="A0A081S5U1"/>
<dbReference type="InterPro" id="IPR036766">
    <property type="entry name" value="Fe_traffick_prot_YggX_sf"/>
</dbReference>
<name>A0A081S5U1_9ARCH</name>
<accession>A0A081S5U1</accession>
<keyword evidence="2" id="KW-1185">Reference proteome</keyword>
<proteinExistence type="predicted"/>
<dbReference type="Proteomes" id="UP000028027">
    <property type="component" value="Unassembled WGS sequence"/>
</dbReference>
<dbReference type="Pfam" id="PF04362">
    <property type="entry name" value="Iron_traffic"/>
    <property type="match status" value="1"/>
</dbReference>
<reference evidence="1 2" key="1">
    <citation type="submission" date="2014-06" db="EMBL/GenBank/DDBJ databases">
        <authorList>
            <person name="Ngugi D.K."/>
            <person name="Blom J."/>
            <person name="Alam I."/>
            <person name="Rashid M."/>
            <person name="Ba Alawi W."/>
            <person name="Zhang G."/>
            <person name="Hikmawan T."/>
            <person name="Guan Y."/>
            <person name="Antunes A."/>
            <person name="Siam R."/>
            <person name="Eldorry H."/>
            <person name="Bajic V."/>
            <person name="Stingl U."/>
        </authorList>
    </citation>
    <scope>NUCLEOTIDE SEQUENCE [LARGE SCALE GENOMIC DNA]</scope>
    <source>
        <strain evidence="1">SCGC AAA799-E16</strain>
    </source>
</reference>
<dbReference type="InterPro" id="IPR007457">
    <property type="entry name" value="Fe_traffick_prot_YggX"/>
</dbReference>
<evidence type="ECO:0000313" key="2">
    <source>
        <dbReference type="Proteomes" id="UP000028027"/>
    </source>
</evidence>
<dbReference type="EMBL" id="JNVL01000011">
    <property type="protein sequence ID" value="KER06294.1"/>
    <property type="molecule type" value="Genomic_DNA"/>
</dbReference>
<comment type="caution">
    <text evidence="1">The sequence shown here is derived from an EMBL/GenBank/DDBJ whole genome shotgun (WGS) entry which is preliminary data.</text>
</comment>
<dbReference type="GO" id="GO:0005506">
    <property type="term" value="F:iron ion binding"/>
    <property type="evidence" value="ECO:0007669"/>
    <property type="project" value="InterPro"/>
</dbReference>
<dbReference type="PATRIC" id="fig|1502292.3.peg.878"/>
<dbReference type="Gene3D" id="1.10.3880.10">
    <property type="entry name" value="Fe(II) trafficking protein YggX"/>
    <property type="match status" value="1"/>
</dbReference>